<name>A0A6C0L4P0_9ZZZZ</name>
<evidence type="ECO:0000313" key="2">
    <source>
        <dbReference type="EMBL" id="QHU23438.1"/>
    </source>
</evidence>
<evidence type="ECO:0000256" key="1">
    <source>
        <dbReference type="SAM" id="MobiDB-lite"/>
    </source>
</evidence>
<organism evidence="2">
    <name type="scientific">viral metagenome</name>
    <dbReference type="NCBI Taxonomy" id="1070528"/>
    <lineage>
        <taxon>unclassified sequences</taxon>
        <taxon>metagenomes</taxon>
        <taxon>organismal metagenomes</taxon>
    </lineage>
</organism>
<proteinExistence type="predicted"/>
<accession>A0A6C0L4P0</accession>
<reference evidence="2" key="1">
    <citation type="journal article" date="2020" name="Nature">
        <title>Giant virus diversity and host interactions through global metagenomics.</title>
        <authorList>
            <person name="Schulz F."/>
            <person name="Roux S."/>
            <person name="Paez-Espino D."/>
            <person name="Jungbluth S."/>
            <person name="Walsh D.A."/>
            <person name="Denef V.J."/>
            <person name="McMahon K.D."/>
            <person name="Konstantinidis K.T."/>
            <person name="Eloe-Fadrosh E.A."/>
            <person name="Kyrpides N.C."/>
            <person name="Woyke T."/>
        </authorList>
    </citation>
    <scope>NUCLEOTIDE SEQUENCE</scope>
    <source>
        <strain evidence="2">GVMAG-S-ERX555907-94</strain>
    </source>
</reference>
<feature type="region of interest" description="Disordered" evidence="1">
    <location>
        <begin position="1"/>
        <end position="27"/>
    </location>
</feature>
<sequence length="196" mass="23112">MLYHQRGRCKRGNKGQRRRRKQNCRRRQIASSLAKVKEIRENLPTTVVIKIFKKYWQIHDAQDHMEWLGAELRYRVLRAHNRACVAHIRPGIDTDSMFNELRISFPNRIKRGLKPLSDKWRRTWFENFPPQTDTDRLNAEKAENLVGGAIDLKLFQGGHISSATFQLWDAPEEIDNIHPPKYYHEGVTKEDILKGD</sequence>
<protein>
    <submittedName>
        <fullName evidence="2">Uncharacterized protein</fullName>
    </submittedName>
</protein>
<dbReference type="AlphaFoldDB" id="A0A6C0L4P0"/>
<dbReference type="EMBL" id="MN741029">
    <property type="protein sequence ID" value="QHU23438.1"/>
    <property type="molecule type" value="Genomic_DNA"/>
</dbReference>